<evidence type="ECO:0000313" key="2">
    <source>
        <dbReference type="EMBL" id="UQS84682.1"/>
    </source>
</evidence>
<keyword evidence="3" id="KW-1185">Reference proteome</keyword>
<evidence type="ECO:0008006" key="4">
    <source>
        <dbReference type="Google" id="ProtNLM"/>
    </source>
</evidence>
<accession>A0ABY4PGF5</accession>
<evidence type="ECO:0000313" key="3">
    <source>
        <dbReference type="Proteomes" id="UP000831859"/>
    </source>
</evidence>
<dbReference type="RefSeq" id="WP_249510666.1">
    <property type="nucleotide sequence ID" value="NZ_CP093362.1"/>
</dbReference>
<keyword evidence="1" id="KW-0812">Transmembrane</keyword>
<dbReference type="Proteomes" id="UP000831859">
    <property type="component" value="Chromosome"/>
</dbReference>
<feature type="transmembrane region" description="Helical" evidence="1">
    <location>
        <begin position="6"/>
        <end position="30"/>
    </location>
</feature>
<proteinExistence type="predicted"/>
<keyword evidence="1" id="KW-1133">Transmembrane helix</keyword>
<sequence>MLLNIMNVLGMFLILLSIIVLIFTLISFILKKQFYLKKMYVPIIGLILGLIIIFIVSLNSNYVNNHSSLYTNPDNTIPLSINLISGSKVDYVYDKKYIYKFRHEGQDIFRLNPLSIKGSTNLVVTQRYRNNFLVPTVEVDNFKIIKR</sequence>
<dbReference type="EMBL" id="CP093362">
    <property type="protein sequence ID" value="UQS84682.1"/>
    <property type="molecule type" value="Genomic_DNA"/>
</dbReference>
<organism evidence="2 3">
    <name type="scientific">Apilactobacillus apisilvae</name>
    <dbReference type="NCBI Taxonomy" id="2923364"/>
    <lineage>
        <taxon>Bacteria</taxon>
        <taxon>Bacillati</taxon>
        <taxon>Bacillota</taxon>
        <taxon>Bacilli</taxon>
        <taxon>Lactobacillales</taxon>
        <taxon>Lactobacillaceae</taxon>
        <taxon>Apilactobacillus</taxon>
    </lineage>
</organism>
<feature type="transmembrane region" description="Helical" evidence="1">
    <location>
        <begin position="39"/>
        <end position="58"/>
    </location>
</feature>
<reference evidence="2 3" key="1">
    <citation type="journal article" date="2022" name="Int. J. Syst. Evol. Microbiol.">
        <title>Apilactobacillus apisilvae sp. nov., Nicolia spurrieriana gen. nov. sp. nov., Bombilactobacillus folatiphilus sp. nov. and Bombilactobacillus thymidiniphilus sp. nov., four new lactic acid bacterial isolates from stingless bees Tetragonula carbonaria and Austroplebeia australis.</title>
        <authorList>
            <person name="Oliphant S.A."/>
            <person name="Watson-Haigh N.S."/>
            <person name="Sumby K.M."/>
            <person name="Gardner J."/>
            <person name="Groom S."/>
            <person name="Jiranek V."/>
        </authorList>
    </citation>
    <scope>NUCLEOTIDE SEQUENCE [LARGE SCALE GENOMIC DNA]</scope>
    <source>
        <strain evidence="2 3">SG5_A10</strain>
    </source>
</reference>
<gene>
    <name evidence="2" type="ORF">MOO46_05380</name>
</gene>
<keyword evidence="1" id="KW-0472">Membrane</keyword>
<evidence type="ECO:0000256" key="1">
    <source>
        <dbReference type="SAM" id="Phobius"/>
    </source>
</evidence>
<name>A0ABY4PGF5_9LACO</name>
<protein>
    <recommendedName>
        <fullName evidence="4">DUF4811 domain-containing protein</fullName>
    </recommendedName>
</protein>